<organism evidence="8 9">
    <name type="scientific">Oceanidesulfovibrio indonesiensis</name>
    <dbReference type="NCBI Taxonomy" id="54767"/>
    <lineage>
        <taxon>Bacteria</taxon>
        <taxon>Pseudomonadati</taxon>
        <taxon>Thermodesulfobacteriota</taxon>
        <taxon>Desulfovibrionia</taxon>
        <taxon>Desulfovibrionales</taxon>
        <taxon>Desulfovibrionaceae</taxon>
        <taxon>Oceanidesulfovibrio</taxon>
    </lineage>
</organism>
<accession>A0A7M3MH65</accession>
<dbReference type="Pfam" id="PF00460">
    <property type="entry name" value="Flg_bb_rod"/>
    <property type="match status" value="1"/>
</dbReference>
<dbReference type="Pfam" id="PF22692">
    <property type="entry name" value="LlgE_F_G_D1"/>
    <property type="match status" value="1"/>
</dbReference>
<protein>
    <submittedName>
        <fullName evidence="8">Flagellar basal-body rod protein FlgF</fullName>
    </submittedName>
</protein>
<dbReference type="AlphaFoldDB" id="A0A7M3MH65"/>
<evidence type="ECO:0000256" key="1">
    <source>
        <dbReference type="ARBA" id="ARBA00004117"/>
    </source>
</evidence>
<dbReference type="Pfam" id="PF06429">
    <property type="entry name" value="Flg_bbr_C"/>
    <property type="match status" value="1"/>
</dbReference>
<dbReference type="InterPro" id="IPR010930">
    <property type="entry name" value="Flg_bb/hook_C_dom"/>
</dbReference>
<dbReference type="GO" id="GO:0071978">
    <property type="term" value="P:bacterial-type flagellum-dependent swarming motility"/>
    <property type="evidence" value="ECO:0007669"/>
    <property type="project" value="TreeGrafter"/>
</dbReference>
<dbReference type="Proteomes" id="UP000448292">
    <property type="component" value="Unassembled WGS sequence"/>
</dbReference>
<evidence type="ECO:0000256" key="3">
    <source>
        <dbReference type="ARBA" id="ARBA00023143"/>
    </source>
</evidence>
<evidence type="ECO:0000256" key="2">
    <source>
        <dbReference type="ARBA" id="ARBA00009677"/>
    </source>
</evidence>
<sequence>MQSSMYSALFGALTSEHRLDIIANNLANANTSGFKREQYTFEDTFVAYAHDNIMEPSLDLRQKKLFPPPVHLARPRIAGFKTDFSQGGLKQTGSQLDLAIQGPGFFKVQGVGGDEYYTRNGNLHKNIDGELVNSRGDRLLGVGGPVVMPEDVSIIEFGPDGQIFADNELVGQVQVVELEDPQVLEKLGHNLFRTKDGLAAVEVEPVNSQVVQGFLESSNINVVEEMVNMIETQRAFEAYGKVISETNDTDTKAIQRVGKAL</sequence>
<dbReference type="PROSITE" id="PS00588">
    <property type="entry name" value="FLAGELLA_BB_ROD"/>
    <property type="match status" value="1"/>
</dbReference>
<dbReference type="InterPro" id="IPR001444">
    <property type="entry name" value="Flag_bb_rod_N"/>
</dbReference>
<dbReference type="GO" id="GO:0030694">
    <property type="term" value="C:bacterial-type flagellum basal body, rod"/>
    <property type="evidence" value="ECO:0007669"/>
    <property type="project" value="InterPro"/>
</dbReference>
<dbReference type="EMBL" id="QMIE01000003">
    <property type="protein sequence ID" value="TVM18831.1"/>
    <property type="molecule type" value="Genomic_DNA"/>
</dbReference>
<evidence type="ECO:0000259" key="6">
    <source>
        <dbReference type="Pfam" id="PF06429"/>
    </source>
</evidence>
<dbReference type="OrthoDB" id="9804559at2"/>
<keyword evidence="3 4" id="KW-0975">Bacterial flagellum</keyword>
<feature type="domain" description="Flagellar basal body rod protein N-terminal" evidence="5">
    <location>
        <begin position="17"/>
        <end position="35"/>
    </location>
</feature>
<comment type="similarity">
    <text evidence="2 4">Belongs to the flagella basal body rod proteins family.</text>
</comment>
<evidence type="ECO:0000259" key="5">
    <source>
        <dbReference type="Pfam" id="PF00460"/>
    </source>
</evidence>
<evidence type="ECO:0000256" key="4">
    <source>
        <dbReference type="RuleBase" id="RU362116"/>
    </source>
</evidence>
<name>A0A7M3MH65_9BACT</name>
<evidence type="ECO:0000313" key="9">
    <source>
        <dbReference type="Proteomes" id="UP000448292"/>
    </source>
</evidence>
<dbReference type="InterPro" id="IPR053967">
    <property type="entry name" value="LlgE_F_G-like_D1"/>
</dbReference>
<feature type="domain" description="Flagellar hook protein FlgE/F/G-like D1" evidence="7">
    <location>
        <begin position="99"/>
        <end position="165"/>
    </location>
</feature>
<keyword evidence="8" id="KW-0969">Cilium</keyword>
<dbReference type="InterPro" id="IPR037925">
    <property type="entry name" value="FlgE/F/G-like"/>
</dbReference>
<dbReference type="RefSeq" id="WP_144302101.1">
    <property type="nucleotide sequence ID" value="NZ_QMIE01000003.1"/>
</dbReference>
<gene>
    <name evidence="8" type="primary">flgF</name>
    <name evidence="8" type="ORF">DPQ33_05035</name>
</gene>
<keyword evidence="8" id="KW-0282">Flagellum</keyword>
<dbReference type="PANTHER" id="PTHR30435:SF19">
    <property type="entry name" value="FLAGELLAR BASAL-BODY ROD PROTEIN FLGG"/>
    <property type="match status" value="1"/>
</dbReference>
<dbReference type="InterPro" id="IPR020013">
    <property type="entry name" value="Flagellar_FlgE/F/G"/>
</dbReference>
<dbReference type="PANTHER" id="PTHR30435">
    <property type="entry name" value="FLAGELLAR PROTEIN"/>
    <property type="match status" value="1"/>
</dbReference>
<evidence type="ECO:0000259" key="7">
    <source>
        <dbReference type="Pfam" id="PF22692"/>
    </source>
</evidence>
<dbReference type="InterPro" id="IPR019776">
    <property type="entry name" value="Flagellar_basal_body_rod_CS"/>
</dbReference>
<feature type="domain" description="Flagellar basal-body/hook protein C-terminal" evidence="6">
    <location>
        <begin position="211"/>
        <end position="255"/>
    </location>
</feature>
<dbReference type="NCBIfam" id="TIGR03506">
    <property type="entry name" value="FlgEFG_subfam"/>
    <property type="match status" value="2"/>
</dbReference>
<reference evidence="8 9" key="1">
    <citation type="submission" date="2018-06" db="EMBL/GenBank/DDBJ databases">
        <title>Complete genome of Desulfovibrio indonesiensis P37SLT.</title>
        <authorList>
            <person name="Crispim J.S."/>
            <person name="Vidigal P.M.P."/>
            <person name="Silva L.C.F."/>
            <person name="Laguardia C.N."/>
            <person name="Araujo L.C."/>
            <person name="Dias R.S."/>
            <person name="Sousa M.P."/>
            <person name="Paula S.O."/>
            <person name="Silva C."/>
        </authorList>
    </citation>
    <scope>NUCLEOTIDE SEQUENCE [LARGE SCALE GENOMIC DNA]</scope>
    <source>
        <strain evidence="8 9">P37SLT</strain>
    </source>
</reference>
<keyword evidence="9" id="KW-1185">Reference proteome</keyword>
<evidence type="ECO:0000313" key="8">
    <source>
        <dbReference type="EMBL" id="TVM18831.1"/>
    </source>
</evidence>
<comment type="subcellular location">
    <subcellularLocation>
        <location evidence="1 4">Bacterial flagellum basal body</location>
    </subcellularLocation>
</comment>
<comment type="caution">
    <text evidence="8">The sequence shown here is derived from an EMBL/GenBank/DDBJ whole genome shotgun (WGS) entry which is preliminary data.</text>
</comment>
<dbReference type="InterPro" id="IPR012836">
    <property type="entry name" value="FlgF"/>
</dbReference>
<proteinExistence type="inferred from homology"/>
<keyword evidence="8" id="KW-0966">Cell projection</keyword>
<dbReference type="NCBIfam" id="TIGR02490">
    <property type="entry name" value="flgF"/>
    <property type="match status" value="1"/>
</dbReference>
<dbReference type="SUPFAM" id="SSF117143">
    <property type="entry name" value="Flagellar hook protein flgE"/>
    <property type="match status" value="1"/>
</dbReference>